<dbReference type="OMA" id="NTAMAIQ"/>
<dbReference type="AlphaFoldDB" id="A0AA38FTM9"/>
<dbReference type="GO" id="GO:0016592">
    <property type="term" value="C:mediator complex"/>
    <property type="evidence" value="ECO:0007669"/>
    <property type="project" value="InterPro"/>
</dbReference>
<reference evidence="2 3" key="1">
    <citation type="journal article" date="2021" name="Nat. Plants">
        <title>The Taxus genome provides insights into paclitaxel biosynthesis.</title>
        <authorList>
            <person name="Xiong X."/>
            <person name="Gou J."/>
            <person name="Liao Q."/>
            <person name="Li Y."/>
            <person name="Zhou Q."/>
            <person name="Bi G."/>
            <person name="Li C."/>
            <person name="Du R."/>
            <person name="Wang X."/>
            <person name="Sun T."/>
            <person name="Guo L."/>
            <person name="Liang H."/>
            <person name="Lu P."/>
            <person name="Wu Y."/>
            <person name="Zhang Z."/>
            <person name="Ro D.K."/>
            <person name="Shang Y."/>
            <person name="Huang S."/>
            <person name="Yan J."/>
        </authorList>
    </citation>
    <scope>NUCLEOTIDE SEQUENCE [LARGE SCALE GENOMIC DNA]</scope>
    <source>
        <strain evidence="2">Ta-2019</strain>
    </source>
</reference>
<dbReference type="GO" id="GO:2000762">
    <property type="term" value="P:regulation of phenylpropanoid metabolic process"/>
    <property type="evidence" value="ECO:0007669"/>
    <property type="project" value="InterPro"/>
</dbReference>
<accession>A0AA38FTM9</accession>
<keyword evidence="3" id="KW-1185">Reference proteome</keyword>
<dbReference type="PANTHER" id="PTHR33739:SF3">
    <property type="entry name" value="OS07G0681500 PROTEIN"/>
    <property type="match status" value="1"/>
</dbReference>
<evidence type="ECO:0000313" key="3">
    <source>
        <dbReference type="Proteomes" id="UP000824469"/>
    </source>
</evidence>
<proteinExistence type="predicted"/>
<evidence type="ECO:0000313" key="2">
    <source>
        <dbReference type="EMBL" id="KAH9309638.1"/>
    </source>
</evidence>
<feature type="non-terminal residue" evidence="2">
    <location>
        <position position="909"/>
    </location>
</feature>
<dbReference type="InterPro" id="IPR039638">
    <property type="entry name" value="MED33A/B"/>
</dbReference>
<dbReference type="EMBL" id="JAHRHJ020000007">
    <property type="protein sequence ID" value="KAH9309638.1"/>
    <property type="molecule type" value="Genomic_DNA"/>
</dbReference>
<evidence type="ECO:0008006" key="4">
    <source>
        <dbReference type="Google" id="ProtNLM"/>
    </source>
</evidence>
<dbReference type="PANTHER" id="PTHR33739">
    <property type="entry name" value="OS07G0681500 PROTEIN"/>
    <property type="match status" value="1"/>
</dbReference>
<name>A0AA38FTM9_TAXCH</name>
<gene>
    <name evidence="2" type="ORF">KI387_037549</name>
</gene>
<sequence>MRGFNVNPKDRVEVLRWAKHCLMLILLVEVHKPVYYTWPNGHGRKEGNEDILAYLSVTIKAVDNTLQLSQAFGSPVTGLGQTVVLFVFTVVCNLLNAAAEDWGIPVSWSEKHRILTGSIGEIELQMDSEKDLNEKRHMHRECLRRTNSVMAIELIGKLMEHKKTSSLLRLAHRNMPGQWSDIFQNLQIFEMHSASKSASELLPQLIGSIRRGLSREYQPSQHQAIKVLIDAGSRTSVFEHNFGVGRAASWLPLDLFMEDAMEGKYLPAPSSAEMLAELIKSLQALNGACWQETFLGVWIAALRLVQRERDPLEGPVPHLDARLCMLLSITPVAAAMIIEEEERTFQSAGNSETLNEHDKERKGLGIKSAALVSSLEILGQFDGLLAPPQSVVSAANQAFAKAAGFVSSLNGGIASFDVLSSNDNSIKTGGSMWHLIVEACIARRLIDSSAYFWPGYVGELLNPLCYSVPVQGSPWSAFMEGNALSGSLTNALIATPASSLADLEKVYQIAINGSEEERSAAASILCGASLVQGWNVQEHAVRLVVKLLSPPPPQDYQGSGSHLIAYAPLLYTVLIGVTSVDAVHILSLYGMLPEMAAALMPICEVFGSILPAVPQPSSPGEEISVYMVFSCAFLLLLRLWKFYRPPHEHCVLGRGAPVGSELTLEYLLLLRNNHLASSLNTTSDKNSKENEQYLVQRSSVLGSSLSQTTIPVKGQTLAAPSSFAQPVVVDSFPKFKAWYCQHKACIASTLSGLVRGNPVHQIADRLLNMMYRKMSKGGTLPTTTGASASSSLSSSSGSIGEDASVRPLLPAWEVLGAVPFVVDAVLTACAHGRLSPRDLTTGLRDLVDFLPASLASIVSYFTAEVTRGIWKPASMNGTDWPSPAANLHNVEAEIKEVLAATGVHVPSLL</sequence>
<evidence type="ECO:0000256" key="1">
    <source>
        <dbReference type="SAM" id="MobiDB-lite"/>
    </source>
</evidence>
<protein>
    <recommendedName>
        <fullName evidence="4">Mediator of RNA polymerase II transcription subunit 33A</fullName>
    </recommendedName>
</protein>
<feature type="compositionally biased region" description="Low complexity" evidence="1">
    <location>
        <begin position="778"/>
        <end position="798"/>
    </location>
</feature>
<organism evidence="2 3">
    <name type="scientific">Taxus chinensis</name>
    <name type="common">Chinese yew</name>
    <name type="synonym">Taxus wallichiana var. chinensis</name>
    <dbReference type="NCBI Taxonomy" id="29808"/>
    <lineage>
        <taxon>Eukaryota</taxon>
        <taxon>Viridiplantae</taxon>
        <taxon>Streptophyta</taxon>
        <taxon>Embryophyta</taxon>
        <taxon>Tracheophyta</taxon>
        <taxon>Spermatophyta</taxon>
        <taxon>Pinopsida</taxon>
        <taxon>Pinidae</taxon>
        <taxon>Conifers II</taxon>
        <taxon>Cupressales</taxon>
        <taxon>Taxaceae</taxon>
        <taxon>Taxus</taxon>
    </lineage>
</organism>
<feature type="region of interest" description="Disordered" evidence="1">
    <location>
        <begin position="778"/>
        <end position="799"/>
    </location>
</feature>
<dbReference type="Proteomes" id="UP000824469">
    <property type="component" value="Unassembled WGS sequence"/>
</dbReference>
<comment type="caution">
    <text evidence="2">The sequence shown here is derived from an EMBL/GenBank/DDBJ whole genome shotgun (WGS) entry which is preliminary data.</text>
</comment>